<evidence type="ECO:0000259" key="9">
    <source>
        <dbReference type="Pfam" id="PF07732"/>
    </source>
</evidence>
<dbReference type="CDD" id="cd13901">
    <property type="entry name" value="CuRO_3_MaLCC_like"/>
    <property type="match status" value="1"/>
</dbReference>
<evidence type="ECO:0000256" key="4">
    <source>
        <dbReference type="ARBA" id="ARBA00023002"/>
    </source>
</evidence>
<feature type="domain" description="Plastocyanin-like" evidence="8">
    <location>
        <begin position="440"/>
        <end position="557"/>
    </location>
</feature>
<evidence type="ECO:0000259" key="7">
    <source>
        <dbReference type="Pfam" id="PF00394"/>
    </source>
</evidence>
<dbReference type="CDD" id="cd13854">
    <property type="entry name" value="CuRO_1_MaLCC_like"/>
    <property type="match status" value="1"/>
</dbReference>
<keyword evidence="4" id="KW-0560">Oxidoreductase</keyword>
<reference evidence="10" key="2">
    <citation type="submission" date="2023-05" db="EMBL/GenBank/DDBJ databases">
        <authorList>
            <consortium name="Lawrence Berkeley National Laboratory"/>
            <person name="Steindorff A."/>
            <person name="Hensen N."/>
            <person name="Bonometti L."/>
            <person name="Westerberg I."/>
            <person name="Brannstrom I.O."/>
            <person name="Guillou S."/>
            <person name="Cros-Aarteil S."/>
            <person name="Calhoun S."/>
            <person name="Haridas S."/>
            <person name="Kuo A."/>
            <person name="Mondo S."/>
            <person name="Pangilinan J."/>
            <person name="Riley R."/>
            <person name="Labutti K."/>
            <person name="Andreopoulos B."/>
            <person name="Lipzen A."/>
            <person name="Chen C."/>
            <person name="Yanf M."/>
            <person name="Daum C."/>
            <person name="Ng V."/>
            <person name="Clum A."/>
            <person name="Ohm R."/>
            <person name="Martin F."/>
            <person name="Silar P."/>
            <person name="Natvig D."/>
            <person name="Lalanne C."/>
            <person name="Gautier V."/>
            <person name="Ament-Velasquez S.L."/>
            <person name="Kruys A."/>
            <person name="Hutchinson M.I."/>
            <person name="Powell A.J."/>
            <person name="Barry K."/>
            <person name="Miller A.N."/>
            <person name="Grigoriev I.V."/>
            <person name="Debuchy R."/>
            <person name="Gladieux P."/>
            <person name="Thoren M.H."/>
            <person name="Johannesson H."/>
        </authorList>
    </citation>
    <scope>NUCLEOTIDE SEQUENCE</scope>
    <source>
        <strain evidence="10">CBS 123565</strain>
    </source>
</reference>
<keyword evidence="3" id="KW-0677">Repeat</keyword>
<comment type="caution">
    <text evidence="10">The sequence shown here is derived from an EMBL/GenBank/DDBJ whole genome shotgun (WGS) entry which is preliminary data.</text>
</comment>
<feature type="domain" description="Plastocyanin-like" evidence="9">
    <location>
        <begin position="83"/>
        <end position="199"/>
    </location>
</feature>
<dbReference type="SUPFAM" id="SSF49503">
    <property type="entry name" value="Cupredoxins"/>
    <property type="match status" value="3"/>
</dbReference>
<keyword evidence="5" id="KW-0186">Copper</keyword>
<evidence type="ECO:0000259" key="8">
    <source>
        <dbReference type="Pfam" id="PF07731"/>
    </source>
</evidence>
<evidence type="ECO:0000313" key="10">
    <source>
        <dbReference type="EMBL" id="KAK4136904.1"/>
    </source>
</evidence>
<name>A0AAN6UQ52_9PEZI</name>
<organism evidence="10 11">
    <name type="scientific">Trichocladium antarcticum</name>
    <dbReference type="NCBI Taxonomy" id="1450529"/>
    <lineage>
        <taxon>Eukaryota</taxon>
        <taxon>Fungi</taxon>
        <taxon>Dikarya</taxon>
        <taxon>Ascomycota</taxon>
        <taxon>Pezizomycotina</taxon>
        <taxon>Sordariomycetes</taxon>
        <taxon>Sordariomycetidae</taxon>
        <taxon>Sordariales</taxon>
        <taxon>Chaetomiaceae</taxon>
        <taxon>Trichocladium</taxon>
    </lineage>
</organism>
<proteinExistence type="inferred from homology"/>
<dbReference type="Proteomes" id="UP001304895">
    <property type="component" value="Unassembled WGS sequence"/>
</dbReference>
<reference evidence="10" key="1">
    <citation type="journal article" date="2023" name="Mol. Phylogenet. Evol.">
        <title>Genome-scale phylogeny and comparative genomics of the fungal order Sordariales.</title>
        <authorList>
            <person name="Hensen N."/>
            <person name="Bonometti L."/>
            <person name="Westerberg I."/>
            <person name="Brannstrom I.O."/>
            <person name="Guillou S."/>
            <person name="Cros-Aarteil S."/>
            <person name="Calhoun S."/>
            <person name="Haridas S."/>
            <person name="Kuo A."/>
            <person name="Mondo S."/>
            <person name="Pangilinan J."/>
            <person name="Riley R."/>
            <person name="LaButti K."/>
            <person name="Andreopoulos B."/>
            <person name="Lipzen A."/>
            <person name="Chen C."/>
            <person name="Yan M."/>
            <person name="Daum C."/>
            <person name="Ng V."/>
            <person name="Clum A."/>
            <person name="Steindorff A."/>
            <person name="Ohm R.A."/>
            <person name="Martin F."/>
            <person name="Silar P."/>
            <person name="Natvig D.O."/>
            <person name="Lalanne C."/>
            <person name="Gautier V."/>
            <person name="Ament-Velasquez S.L."/>
            <person name="Kruys A."/>
            <person name="Hutchinson M.I."/>
            <person name="Powell A.J."/>
            <person name="Barry K."/>
            <person name="Miller A.N."/>
            <person name="Grigoriev I.V."/>
            <person name="Debuchy R."/>
            <person name="Gladieux P."/>
            <person name="Hiltunen Thoren M."/>
            <person name="Johannesson H."/>
        </authorList>
    </citation>
    <scope>NUCLEOTIDE SEQUENCE</scope>
    <source>
        <strain evidence="10">CBS 123565</strain>
    </source>
</reference>
<dbReference type="InterPro" id="IPR001117">
    <property type="entry name" value="Cu-oxidase_2nd"/>
</dbReference>
<dbReference type="GO" id="GO:0016491">
    <property type="term" value="F:oxidoreductase activity"/>
    <property type="evidence" value="ECO:0007669"/>
    <property type="project" value="UniProtKB-KW"/>
</dbReference>
<accession>A0AAN6UQ52</accession>
<evidence type="ECO:0000256" key="2">
    <source>
        <dbReference type="ARBA" id="ARBA00022723"/>
    </source>
</evidence>
<keyword evidence="2" id="KW-0479">Metal-binding</keyword>
<dbReference type="EMBL" id="MU853403">
    <property type="protein sequence ID" value="KAK4136904.1"/>
    <property type="molecule type" value="Genomic_DNA"/>
</dbReference>
<keyword evidence="6" id="KW-0325">Glycoprotein</keyword>
<evidence type="ECO:0000256" key="5">
    <source>
        <dbReference type="ARBA" id="ARBA00023008"/>
    </source>
</evidence>
<dbReference type="InterPro" id="IPR011706">
    <property type="entry name" value="Cu-oxidase_C"/>
</dbReference>
<evidence type="ECO:0000313" key="11">
    <source>
        <dbReference type="Proteomes" id="UP001304895"/>
    </source>
</evidence>
<dbReference type="PANTHER" id="PTHR11709:SF145">
    <property type="entry name" value="LCC1"/>
    <property type="match status" value="1"/>
</dbReference>
<sequence length="591" mass="65272">MDRLRGVVETASAVLYTAKAALTQTKTNGASVLGTLLAPVLSLFLTNNPMPDGRPWGNLTDYGNNPYLECPKTNVVRYYDFTVSRGIIAPDGYQRDVLLVNGAFPGPLIEANWGDTIVVKVHNNITGPQEGTAIHWHGFLQHETPWEDGAPGISQCPIPPRTSYRYEFIASLYGSSWYHAHYSAQYSGGVLGPIAVHGPTQAEYDIDLGPVMLSDWHHKPYFDIIEEMLAPNGSPRVLSDNNLINGKMHFDCSTVAAEDKTPCTNTAGISQFTFRTGKTHRLRLINSGSDGVQRFTIDEHMLTVIAEDFVPVKPYNTTVVTLGVGQRVDVLVKADVGKPNSAFWMRSNLTVCSAARQPNAVAAVYYDRASASATPTSGAWSVPDPGTCANDDLDVSEPLYPIPLPDPTFTQTMDIESYKNASNVTLWKFNGVSMRTDYNNPVLLLANDGNYSYPAEWNTVNYYRNSSIRIIVNNNGPASHPMHLHGHNFYILHEGPGTWNGTIVRPENPHRRDVQLVRGNGHLVIQFDGAPGIWAFHCHTAWHASGGFLSSLIVDPDAVSDMRIPRDVERNCRAWERWSRHNVVDQIDSGT</sequence>
<dbReference type="InterPro" id="IPR045087">
    <property type="entry name" value="Cu-oxidase_fam"/>
</dbReference>
<dbReference type="FunFam" id="2.60.40.420:FF:000038">
    <property type="entry name" value="Extracellular dihydrogeodin oxidase/laccase"/>
    <property type="match status" value="1"/>
</dbReference>
<dbReference type="Pfam" id="PF07732">
    <property type="entry name" value="Cu-oxidase_3"/>
    <property type="match status" value="1"/>
</dbReference>
<gene>
    <name evidence="10" type="ORF">BT67DRAFT_448174</name>
</gene>
<keyword evidence="11" id="KW-1185">Reference proteome</keyword>
<dbReference type="FunFam" id="2.60.40.420:FF:000021">
    <property type="entry name" value="Extracellular dihydrogeodin oxidase/laccase"/>
    <property type="match status" value="1"/>
</dbReference>
<dbReference type="CDD" id="cd13880">
    <property type="entry name" value="CuRO_2_MaLCC_like"/>
    <property type="match status" value="1"/>
</dbReference>
<dbReference type="InterPro" id="IPR008972">
    <property type="entry name" value="Cupredoxin"/>
</dbReference>
<protein>
    <submittedName>
        <fullName evidence="10">Multicopper oxidase</fullName>
    </submittedName>
</protein>
<dbReference type="AlphaFoldDB" id="A0AAN6UQ52"/>
<dbReference type="InterPro" id="IPR011707">
    <property type="entry name" value="Cu-oxidase-like_N"/>
</dbReference>
<dbReference type="GO" id="GO:0005507">
    <property type="term" value="F:copper ion binding"/>
    <property type="evidence" value="ECO:0007669"/>
    <property type="project" value="InterPro"/>
</dbReference>
<dbReference type="Pfam" id="PF07731">
    <property type="entry name" value="Cu-oxidase_2"/>
    <property type="match status" value="1"/>
</dbReference>
<dbReference type="Gene3D" id="2.60.40.420">
    <property type="entry name" value="Cupredoxins - blue copper proteins"/>
    <property type="match status" value="3"/>
</dbReference>
<evidence type="ECO:0000256" key="3">
    <source>
        <dbReference type="ARBA" id="ARBA00022737"/>
    </source>
</evidence>
<dbReference type="Pfam" id="PF00394">
    <property type="entry name" value="Cu-oxidase"/>
    <property type="match status" value="1"/>
</dbReference>
<evidence type="ECO:0000256" key="1">
    <source>
        <dbReference type="ARBA" id="ARBA00010609"/>
    </source>
</evidence>
<dbReference type="PANTHER" id="PTHR11709">
    <property type="entry name" value="MULTI-COPPER OXIDASE"/>
    <property type="match status" value="1"/>
</dbReference>
<feature type="domain" description="Plastocyanin-like" evidence="7">
    <location>
        <begin position="210"/>
        <end position="367"/>
    </location>
</feature>
<comment type="similarity">
    <text evidence="1">Belongs to the multicopper oxidase family.</text>
</comment>
<evidence type="ECO:0000256" key="6">
    <source>
        <dbReference type="ARBA" id="ARBA00023180"/>
    </source>
</evidence>